<dbReference type="EC" id="6.3.5.-" evidence="6"/>
<keyword evidence="8" id="KW-1185">Reference proteome</keyword>
<keyword evidence="7" id="KW-0808">Transferase</keyword>
<evidence type="ECO:0000256" key="2">
    <source>
        <dbReference type="ARBA" id="ARBA00011123"/>
    </source>
</evidence>
<comment type="caution">
    <text evidence="7">The sequence shown here is derived from an EMBL/GenBank/DDBJ whole genome shotgun (WGS) entry which is preliminary data.</text>
</comment>
<dbReference type="GO" id="GO:0006412">
    <property type="term" value="P:translation"/>
    <property type="evidence" value="ECO:0007669"/>
    <property type="project" value="UniProtKB-UniRule"/>
</dbReference>
<dbReference type="PANTHER" id="PTHR15004:SF0">
    <property type="entry name" value="GLUTAMYL-TRNA(GLN) AMIDOTRANSFERASE SUBUNIT C, MITOCHONDRIAL"/>
    <property type="match status" value="1"/>
</dbReference>
<dbReference type="Gene3D" id="1.10.20.60">
    <property type="entry name" value="Glu-tRNAGln amidotransferase C subunit, N-terminal domain"/>
    <property type="match status" value="1"/>
</dbReference>
<dbReference type="STRING" id="337097.BHF71_09420"/>
<dbReference type="NCBIfam" id="TIGR00135">
    <property type="entry name" value="gatC"/>
    <property type="match status" value="1"/>
</dbReference>
<dbReference type="HAMAP" id="MF_00122">
    <property type="entry name" value="GatC"/>
    <property type="match status" value="1"/>
</dbReference>
<dbReference type="PANTHER" id="PTHR15004">
    <property type="entry name" value="GLUTAMYL-TRNA(GLN) AMIDOTRANSFERASE SUBUNIT C, MITOCHONDRIAL"/>
    <property type="match status" value="1"/>
</dbReference>
<comment type="catalytic activity">
    <reaction evidence="4 6">
        <text>L-aspartyl-tRNA(Asn) + L-glutamine + ATP + H2O = L-asparaginyl-tRNA(Asn) + L-glutamate + ADP + phosphate + 2 H(+)</text>
        <dbReference type="Rhea" id="RHEA:14513"/>
        <dbReference type="Rhea" id="RHEA-COMP:9674"/>
        <dbReference type="Rhea" id="RHEA-COMP:9677"/>
        <dbReference type="ChEBI" id="CHEBI:15377"/>
        <dbReference type="ChEBI" id="CHEBI:15378"/>
        <dbReference type="ChEBI" id="CHEBI:29985"/>
        <dbReference type="ChEBI" id="CHEBI:30616"/>
        <dbReference type="ChEBI" id="CHEBI:43474"/>
        <dbReference type="ChEBI" id="CHEBI:58359"/>
        <dbReference type="ChEBI" id="CHEBI:78515"/>
        <dbReference type="ChEBI" id="CHEBI:78516"/>
        <dbReference type="ChEBI" id="CHEBI:456216"/>
    </reaction>
</comment>
<dbReference type="InterPro" id="IPR003837">
    <property type="entry name" value="GatC"/>
</dbReference>
<keyword evidence="6" id="KW-0648">Protein biosynthesis</keyword>
<dbReference type="GO" id="GO:0005524">
    <property type="term" value="F:ATP binding"/>
    <property type="evidence" value="ECO:0007669"/>
    <property type="project" value="UniProtKB-KW"/>
</dbReference>
<comment type="subunit">
    <text evidence="2 6">Heterotrimer of A, B and C subunits.</text>
</comment>
<dbReference type="Proteomes" id="UP000243739">
    <property type="component" value="Unassembled WGS sequence"/>
</dbReference>
<dbReference type="OrthoDB" id="9813938at2"/>
<evidence type="ECO:0000256" key="3">
    <source>
        <dbReference type="ARBA" id="ARBA00024799"/>
    </source>
</evidence>
<dbReference type="InterPro" id="IPR036113">
    <property type="entry name" value="Asp/Glu-ADT_sf_sub_c"/>
</dbReference>
<dbReference type="EMBL" id="MIJF01000027">
    <property type="protein sequence ID" value="OEF99245.1"/>
    <property type="molecule type" value="Genomic_DNA"/>
</dbReference>
<dbReference type="RefSeq" id="WP_069656882.1">
    <property type="nucleotide sequence ID" value="NZ_MIJF01000027.1"/>
</dbReference>
<comment type="function">
    <text evidence="3 6">Allows the formation of correctly charged Asn-tRNA(Asn) or Gln-tRNA(Gln) through the transamidation of misacylated Asp-tRNA(Asn) or Glu-tRNA(Gln) in organisms which lack either or both of asparaginyl-tRNA or glutaminyl-tRNA synthetases. The reaction takes place in the presence of glutamine and ATP through an activated phospho-Asp-tRNA(Asn) or phospho-Glu-tRNA(Gln).</text>
</comment>
<dbReference type="GO" id="GO:0006450">
    <property type="term" value="P:regulation of translational fidelity"/>
    <property type="evidence" value="ECO:0007669"/>
    <property type="project" value="InterPro"/>
</dbReference>
<evidence type="ECO:0000256" key="5">
    <source>
        <dbReference type="ARBA" id="ARBA00047913"/>
    </source>
</evidence>
<accession>A0A1D2YUC3</accession>
<keyword evidence="6" id="KW-0067">ATP-binding</keyword>
<keyword evidence="6" id="KW-0547">Nucleotide-binding</keyword>
<evidence type="ECO:0000313" key="8">
    <source>
        <dbReference type="Proteomes" id="UP000243739"/>
    </source>
</evidence>
<dbReference type="SUPFAM" id="SSF141000">
    <property type="entry name" value="Glu-tRNAGln amidotransferase C subunit"/>
    <property type="match status" value="1"/>
</dbReference>
<keyword evidence="6" id="KW-0436">Ligase</keyword>
<dbReference type="GO" id="GO:0050566">
    <property type="term" value="F:asparaginyl-tRNA synthase (glutamine-hydrolyzing) activity"/>
    <property type="evidence" value="ECO:0007669"/>
    <property type="project" value="RHEA"/>
</dbReference>
<gene>
    <name evidence="6" type="primary">gatC</name>
    <name evidence="7" type="ORF">BHF71_09420</name>
</gene>
<evidence type="ECO:0000256" key="4">
    <source>
        <dbReference type="ARBA" id="ARBA00047380"/>
    </source>
</evidence>
<organism evidence="7 8">
    <name type="scientific">Vulcanibacillus modesticaldus</name>
    <dbReference type="NCBI Taxonomy" id="337097"/>
    <lineage>
        <taxon>Bacteria</taxon>
        <taxon>Bacillati</taxon>
        <taxon>Bacillota</taxon>
        <taxon>Bacilli</taxon>
        <taxon>Bacillales</taxon>
        <taxon>Bacillaceae</taxon>
        <taxon>Vulcanibacillus</taxon>
    </lineage>
</organism>
<proteinExistence type="inferred from homology"/>
<evidence type="ECO:0000256" key="6">
    <source>
        <dbReference type="HAMAP-Rule" id="MF_00122"/>
    </source>
</evidence>
<comment type="similarity">
    <text evidence="1 6">Belongs to the GatC family.</text>
</comment>
<comment type="catalytic activity">
    <reaction evidence="5 6">
        <text>L-glutamyl-tRNA(Gln) + L-glutamine + ATP + H2O = L-glutaminyl-tRNA(Gln) + L-glutamate + ADP + phosphate + H(+)</text>
        <dbReference type="Rhea" id="RHEA:17521"/>
        <dbReference type="Rhea" id="RHEA-COMP:9681"/>
        <dbReference type="Rhea" id="RHEA-COMP:9684"/>
        <dbReference type="ChEBI" id="CHEBI:15377"/>
        <dbReference type="ChEBI" id="CHEBI:15378"/>
        <dbReference type="ChEBI" id="CHEBI:29985"/>
        <dbReference type="ChEBI" id="CHEBI:30616"/>
        <dbReference type="ChEBI" id="CHEBI:43474"/>
        <dbReference type="ChEBI" id="CHEBI:58359"/>
        <dbReference type="ChEBI" id="CHEBI:78520"/>
        <dbReference type="ChEBI" id="CHEBI:78521"/>
        <dbReference type="ChEBI" id="CHEBI:456216"/>
    </reaction>
</comment>
<evidence type="ECO:0000256" key="1">
    <source>
        <dbReference type="ARBA" id="ARBA00010757"/>
    </source>
</evidence>
<dbReference type="GO" id="GO:0050567">
    <property type="term" value="F:glutaminyl-tRNA synthase (glutamine-hydrolyzing) activity"/>
    <property type="evidence" value="ECO:0007669"/>
    <property type="project" value="UniProtKB-UniRule"/>
</dbReference>
<dbReference type="GO" id="GO:0070681">
    <property type="term" value="P:glutaminyl-tRNAGln biosynthesis via transamidation"/>
    <property type="evidence" value="ECO:0007669"/>
    <property type="project" value="TreeGrafter"/>
</dbReference>
<dbReference type="AlphaFoldDB" id="A0A1D2YUC3"/>
<reference evidence="7 8" key="1">
    <citation type="submission" date="2016-09" db="EMBL/GenBank/DDBJ databases">
        <title>Draft genome sequence for the type strain of Vulcanibacillus modesticaldus BR, a strictly anaerobic, moderately thermophilic, and nitrate-reducing bacterium from deep sea-hydrothermal vents of the Mid-Atlantic Ridge.</title>
        <authorList>
            <person name="Abin C.A."/>
            <person name="Hollibaugh J.T."/>
        </authorList>
    </citation>
    <scope>NUCLEOTIDE SEQUENCE [LARGE SCALE GENOMIC DNA]</scope>
    <source>
        <strain evidence="7 8">BR</strain>
    </source>
</reference>
<evidence type="ECO:0000313" key="7">
    <source>
        <dbReference type="EMBL" id="OEF99245.1"/>
    </source>
</evidence>
<protein>
    <recommendedName>
        <fullName evidence="6">Aspartyl/glutamyl-tRNA(Asn/Gln) amidotransferase subunit C</fullName>
        <shortName evidence="6">Asp/Glu-ADT subunit C</shortName>
        <ecNumber evidence="6">6.3.5.-</ecNumber>
    </recommendedName>
</protein>
<dbReference type="Pfam" id="PF02686">
    <property type="entry name" value="GatC"/>
    <property type="match status" value="1"/>
</dbReference>
<dbReference type="GO" id="GO:0016740">
    <property type="term" value="F:transferase activity"/>
    <property type="evidence" value="ECO:0007669"/>
    <property type="project" value="UniProtKB-KW"/>
</dbReference>
<sequence>MSISRDEVKHIANLSRLTLADEEIESYLEQLNKILGFVKKLDELNTDNVEPTSHVLKISNVFREDKVRDSLTTEMVSQNAPDWKDGQFKVPKVMEG</sequence>
<name>A0A1D2YUC3_9BACI</name>